<dbReference type="GO" id="GO:0032259">
    <property type="term" value="P:methylation"/>
    <property type="evidence" value="ECO:0007669"/>
    <property type="project" value="UniProtKB-KW"/>
</dbReference>
<dbReference type="InterPro" id="IPR050390">
    <property type="entry name" value="C5-Methyltransferase"/>
</dbReference>
<comment type="caution">
    <text evidence="8">The sequence shown here is derived from an EMBL/GenBank/DDBJ whole genome shotgun (WGS) entry which is preliminary data.</text>
</comment>
<sequence>MKGNDLVDLHTQFTPDAADLRGISLCAGYGGLDLGLHIAEPRYRTVGYVERETHASATLVARMADAALAQAPIWDDLRSFDGLAWRGRVHLVAAGYPCQPFSQAGKRRGSADPRHLWPEVARVVSEIEPDWVFCENVEGHLDVGFADVVECLQGMDYRVKAGLFTAREAGASHRRRRLFILAHADRQRCRLLSGAAGRTGDDPSVEAVGYRRRELRSVCDQHGQPVVDAALADAEGAGGPPGVPVIPIFAPGPAELQAWADILDGRPDLQPAILRASDGLADRVDRSRGAGNGVCSLAAALAWATLKAAFDANG</sequence>
<organism evidence="8 9">
    <name type="scientific">Sphingomonas cavernae</name>
    <dbReference type="NCBI Taxonomy" id="2320861"/>
    <lineage>
        <taxon>Bacteria</taxon>
        <taxon>Pseudomonadati</taxon>
        <taxon>Pseudomonadota</taxon>
        <taxon>Alphaproteobacteria</taxon>
        <taxon>Sphingomonadales</taxon>
        <taxon>Sphingomonadaceae</taxon>
        <taxon>Sphingomonas</taxon>
    </lineage>
</organism>
<keyword evidence="2 7" id="KW-0489">Methyltransferase</keyword>
<keyword evidence="5" id="KW-0680">Restriction system</keyword>
<accession>A0A418WMB5</accession>
<evidence type="ECO:0000256" key="5">
    <source>
        <dbReference type="ARBA" id="ARBA00022747"/>
    </source>
</evidence>
<dbReference type="EC" id="2.1.1.37" evidence="1"/>
<evidence type="ECO:0000256" key="7">
    <source>
        <dbReference type="PROSITE-ProRule" id="PRU01016"/>
    </source>
</evidence>
<dbReference type="Proteomes" id="UP000286100">
    <property type="component" value="Unassembled WGS sequence"/>
</dbReference>
<keyword evidence="3 7" id="KW-0808">Transferase</keyword>
<feature type="active site" evidence="7">
    <location>
        <position position="98"/>
    </location>
</feature>
<evidence type="ECO:0000256" key="1">
    <source>
        <dbReference type="ARBA" id="ARBA00011975"/>
    </source>
</evidence>
<evidence type="ECO:0000313" key="9">
    <source>
        <dbReference type="Proteomes" id="UP000286100"/>
    </source>
</evidence>
<evidence type="ECO:0000256" key="6">
    <source>
        <dbReference type="ARBA" id="ARBA00047422"/>
    </source>
</evidence>
<comment type="similarity">
    <text evidence="7">Belongs to the class I-like SAM-binding methyltransferase superfamily. C5-methyltransferase family.</text>
</comment>
<dbReference type="InterPro" id="IPR001525">
    <property type="entry name" value="C5_MeTfrase"/>
</dbReference>
<evidence type="ECO:0000256" key="4">
    <source>
        <dbReference type="ARBA" id="ARBA00022691"/>
    </source>
</evidence>
<dbReference type="SUPFAM" id="SSF53335">
    <property type="entry name" value="S-adenosyl-L-methionine-dependent methyltransferases"/>
    <property type="match status" value="1"/>
</dbReference>
<dbReference type="PANTHER" id="PTHR10629:SF52">
    <property type="entry name" value="DNA (CYTOSINE-5)-METHYLTRANSFERASE 1"/>
    <property type="match status" value="1"/>
</dbReference>
<evidence type="ECO:0000313" key="8">
    <source>
        <dbReference type="EMBL" id="RJF91135.1"/>
    </source>
</evidence>
<dbReference type="PANTHER" id="PTHR10629">
    <property type="entry name" value="CYTOSINE-SPECIFIC METHYLTRANSFERASE"/>
    <property type="match status" value="1"/>
</dbReference>
<comment type="catalytic activity">
    <reaction evidence="6">
        <text>a 2'-deoxycytidine in DNA + S-adenosyl-L-methionine = a 5-methyl-2'-deoxycytidine in DNA + S-adenosyl-L-homocysteine + H(+)</text>
        <dbReference type="Rhea" id="RHEA:13681"/>
        <dbReference type="Rhea" id="RHEA-COMP:11369"/>
        <dbReference type="Rhea" id="RHEA-COMP:11370"/>
        <dbReference type="ChEBI" id="CHEBI:15378"/>
        <dbReference type="ChEBI" id="CHEBI:57856"/>
        <dbReference type="ChEBI" id="CHEBI:59789"/>
        <dbReference type="ChEBI" id="CHEBI:85452"/>
        <dbReference type="ChEBI" id="CHEBI:85454"/>
        <dbReference type="EC" id="2.1.1.37"/>
    </reaction>
</comment>
<evidence type="ECO:0000256" key="3">
    <source>
        <dbReference type="ARBA" id="ARBA00022679"/>
    </source>
</evidence>
<reference evidence="8 9" key="1">
    <citation type="submission" date="2018-09" db="EMBL/GenBank/DDBJ databases">
        <authorList>
            <person name="Zhu H."/>
        </authorList>
    </citation>
    <scope>NUCLEOTIDE SEQUENCE [LARGE SCALE GENOMIC DNA]</scope>
    <source>
        <strain evidence="8 9">K2R01-6</strain>
    </source>
</reference>
<keyword evidence="9" id="KW-1185">Reference proteome</keyword>
<evidence type="ECO:0000256" key="2">
    <source>
        <dbReference type="ARBA" id="ARBA00022603"/>
    </source>
</evidence>
<dbReference type="OrthoDB" id="9813719at2"/>
<dbReference type="GO" id="GO:0003677">
    <property type="term" value="F:DNA binding"/>
    <property type="evidence" value="ECO:0007669"/>
    <property type="project" value="TreeGrafter"/>
</dbReference>
<protein>
    <recommendedName>
        <fullName evidence="1">DNA (cytosine-5-)-methyltransferase</fullName>
        <ecNumber evidence="1">2.1.1.37</ecNumber>
    </recommendedName>
</protein>
<proteinExistence type="inferred from homology"/>
<keyword evidence="4 7" id="KW-0949">S-adenosyl-L-methionine</keyword>
<gene>
    <name evidence="8" type="ORF">D3876_13465</name>
</gene>
<dbReference type="GO" id="GO:0009307">
    <property type="term" value="P:DNA restriction-modification system"/>
    <property type="evidence" value="ECO:0007669"/>
    <property type="project" value="UniProtKB-KW"/>
</dbReference>
<dbReference type="GO" id="GO:0044027">
    <property type="term" value="P:negative regulation of gene expression via chromosomal CpG island methylation"/>
    <property type="evidence" value="ECO:0007669"/>
    <property type="project" value="TreeGrafter"/>
</dbReference>
<dbReference type="EMBL" id="QYUM01000003">
    <property type="protein sequence ID" value="RJF91135.1"/>
    <property type="molecule type" value="Genomic_DNA"/>
</dbReference>
<dbReference type="Pfam" id="PF00145">
    <property type="entry name" value="DNA_methylase"/>
    <property type="match status" value="1"/>
</dbReference>
<dbReference type="GO" id="GO:0003886">
    <property type="term" value="F:DNA (cytosine-5-)-methyltransferase activity"/>
    <property type="evidence" value="ECO:0007669"/>
    <property type="project" value="UniProtKB-EC"/>
</dbReference>
<dbReference type="PROSITE" id="PS51679">
    <property type="entry name" value="SAM_MT_C5"/>
    <property type="match status" value="1"/>
</dbReference>
<dbReference type="PRINTS" id="PR00105">
    <property type="entry name" value="C5METTRFRASE"/>
</dbReference>
<name>A0A418WMB5_9SPHN</name>
<dbReference type="AlphaFoldDB" id="A0A418WMB5"/>
<dbReference type="Gene3D" id="3.40.50.150">
    <property type="entry name" value="Vaccinia Virus protein VP39"/>
    <property type="match status" value="1"/>
</dbReference>
<dbReference type="InterPro" id="IPR029063">
    <property type="entry name" value="SAM-dependent_MTases_sf"/>
</dbReference>